<feature type="domain" description="Reverse transcriptase zinc-binding" evidence="1">
    <location>
        <begin position="1"/>
        <end position="63"/>
    </location>
</feature>
<name>A0AAQ3KVW9_9LILI</name>
<evidence type="ECO:0000259" key="1">
    <source>
        <dbReference type="Pfam" id="PF13966"/>
    </source>
</evidence>
<gene>
    <name evidence="2" type="ORF">Cni_G23292</name>
</gene>
<evidence type="ECO:0000313" key="3">
    <source>
        <dbReference type="Proteomes" id="UP001327560"/>
    </source>
</evidence>
<organism evidence="2 3">
    <name type="scientific">Canna indica</name>
    <name type="common">Indian-shot</name>
    <dbReference type="NCBI Taxonomy" id="4628"/>
    <lineage>
        <taxon>Eukaryota</taxon>
        <taxon>Viridiplantae</taxon>
        <taxon>Streptophyta</taxon>
        <taxon>Embryophyta</taxon>
        <taxon>Tracheophyta</taxon>
        <taxon>Spermatophyta</taxon>
        <taxon>Magnoliopsida</taxon>
        <taxon>Liliopsida</taxon>
        <taxon>Zingiberales</taxon>
        <taxon>Cannaceae</taxon>
        <taxon>Canna</taxon>
    </lineage>
</organism>
<dbReference type="EMBL" id="CP136896">
    <property type="protein sequence ID" value="WOL14512.1"/>
    <property type="molecule type" value="Genomic_DNA"/>
</dbReference>
<accession>A0AAQ3KVW9</accession>
<proteinExistence type="predicted"/>
<keyword evidence="3" id="KW-1185">Reference proteome</keyword>
<dbReference type="Proteomes" id="UP001327560">
    <property type="component" value="Chromosome 7"/>
</dbReference>
<dbReference type="InterPro" id="IPR026960">
    <property type="entry name" value="RVT-Znf"/>
</dbReference>
<dbReference type="AlphaFoldDB" id="A0AAQ3KVW9"/>
<dbReference type="Pfam" id="PF13966">
    <property type="entry name" value="zf-RVT"/>
    <property type="match status" value="1"/>
</dbReference>
<evidence type="ECO:0000313" key="2">
    <source>
        <dbReference type="EMBL" id="WOL14512.1"/>
    </source>
</evidence>
<sequence length="111" mass="13647">MWSLQVFERVKIFLWKMIWGRFPTFAWFNKISGIEVENCVLCSNQFDEQNHIFFNCDFAQDYWCLVESKLNIRFRYRNGWENGEWLKEADQYEELSGSRLKDFLANSFWFL</sequence>
<reference evidence="2 3" key="1">
    <citation type="submission" date="2023-10" db="EMBL/GenBank/DDBJ databases">
        <title>Chromosome-scale genome assembly provides insights into flower coloration mechanisms of Canna indica.</title>
        <authorList>
            <person name="Li C."/>
        </authorList>
    </citation>
    <scope>NUCLEOTIDE SEQUENCE [LARGE SCALE GENOMIC DNA]</scope>
    <source>
        <tissue evidence="2">Flower</tissue>
    </source>
</reference>
<protein>
    <recommendedName>
        <fullName evidence="1">Reverse transcriptase zinc-binding domain-containing protein</fullName>
    </recommendedName>
</protein>